<dbReference type="SUPFAM" id="SSF46785">
    <property type="entry name" value="Winged helix' DNA-binding domain"/>
    <property type="match status" value="1"/>
</dbReference>
<evidence type="ECO:0000313" key="7">
    <source>
        <dbReference type="Proteomes" id="UP001160130"/>
    </source>
</evidence>
<dbReference type="PANTHER" id="PTHR30126">
    <property type="entry name" value="HTH-TYPE TRANSCRIPTIONAL REGULATOR"/>
    <property type="match status" value="1"/>
</dbReference>
<comment type="caution">
    <text evidence="6">The sequence shown here is derived from an EMBL/GenBank/DDBJ whole genome shotgun (WGS) entry which is preliminary data.</text>
</comment>
<feature type="domain" description="HTH lysR-type" evidence="5">
    <location>
        <begin position="2"/>
        <end position="59"/>
    </location>
</feature>
<dbReference type="SUPFAM" id="SSF53850">
    <property type="entry name" value="Periplasmic binding protein-like II"/>
    <property type="match status" value="1"/>
</dbReference>
<accession>A0ABT6KXW0</accession>
<evidence type="ECO:0000313" key="6">
    <source>
        <dbReference type="EMBL" id="MDH6195514.1"/>
    </source>
</evidence>
<dbReference type="Proteomes" id="UP001160130">
    <property type="component" value="Unassembled WGS sequence"/>
</dbReference>
<keyword evidence="2" id="KW-0805">Transcription regulation</keyword>
<dbReference type="PROSITE" id="PS50931">
    <property type="entry name" value="HTH_LYSR"/>
    <property type="match status" value="1"/>
</dbReference>
<protein>
    <submittedName>
        <fullName evidence="6">DNA-binding transcriptional LysR family regulator</fullName>
    </submittedName>
</protein>
<dbReference type="Gene3D" id="3.40.190.290">
    <property type="match status" value="1"/>
</dbReference>
<proteinExistence type="inferred from homology"/>
<dbReference type="RefSeq" id="WP_280832168.1">
    <property type="nucleotide sequence ID" value="NZ_JARXVE010000003.1"/>
</dbReference>
<evidence type="ECO:0000256" key="4">
    <source>
        <dbReference type="ARBA" id="ARBA00023163"/>
    </source>
</evidence>
<gene>
    <name evidence="6" type="ORF">M2272_002154</name>
</gene>
<dbReference type="InterPro" id="IPR036390">
    <property type="entry name" value="WH_DNA-bd_sf"/>
</dbReference>
<evidence type="ECO:0000256" key="3">
    <source>
        <dbReference type="ARBA" id="ARBA00023125"/>
    </source>
</evidence>
<dbReference type="Pfam" id="PF03466">
    <property type="entry name" value="LysR_substrate"/>
    <property type="match status" value="1"/>
</dbReference>
<evidence type="ECO:0000259" key="5">
    <source>
        <dbReference type="PROSITE" id="PS50931"/>
    </source>
</evidence>
<dbReference type="PANTHER" id="PTHR30126:SF39">
    <property type="entry name" value="HTH-TYPE TRANSCRIPTIONAL REGULATOR CYSL"/>
    <property type="match status" value="1"/>
</dbReference>
<dbReference type="EMBL" id="JARXVE010000003">
    <property type="protein sequence ID" value="MDH6195514.1"/>
    <property type="molecule type" value="Genomic_DNA"/>
</dbReference>
<keyword evidence="3 6" id="KW-0238">DNA-binding</keyword>
<dbReference type="GO" id="GO:0003677">
    <property type="term" value="F:DNA binding"/>
    <property type="evidence" value="ECO:0007669"/>
    <property type="project" value="UniProtKB-KW"/>
</dbReference>
<organism evidence="6 7">
    <name type="scientific">Mycolicibacterium frederiksbergense</name>
    <dbReference type="NCBI Taxonomy" id="117567"/>
    <lineage>
        <taxon>Bacteria</taxon>
        <taxon>Bacillati</taxon>
        <taxon>Actinomycetota</taxon>
        <taxon>Actinomycetes</taxon>
        <taxon>Mycobacteriales</taxon>
        <taxon>Mycobacteriaceae</taxon>
        <taxon>Mycolicibacterium</taxon>
    </lineage>
</organism>
<keyword evidence="7" id="KW-1185">Reference proteome</keyword>
<dbReference type="InterPro" id="IPR000847">
    <property type="entry name" value="LysR_HTH_N"/>
</dbReference>
<dbReference type="InterPro" id="IPR036388">
    <property type="entry name" value="WH-like_DNA-bd_sf"/>
</dbReference>
<evidence type="ECO:0000256" key="1">
    <source>
        <dbReference type="ARBA" id="ARBA00009437"/>
    </source>
</evidence>
<evidence type="ECO:0000256" key="2">
    <source>
        <dbReference type="ARBA" id="ARBA00023015"/>
    </source>
</evidence>
<reference evidence="6 7" key="1">
    <citation type="submission" date="2023-04" db="EMBL/GenBank/DDBJ databases">
        <title>Forest soil microbial communities from Buena Vista Peninsula, Colon Province, Panama.</title>
        <authorList>
            <person name="Bouskill N."/>
        </authorList>
    </citation>
    <scope>NUCLEOTIDE SEQUENCE [LARGE SCALE GENOMIC DNA]</scope>
    <source>
        <strain evidence="6 7">AC80</strain>
    </source>
</reference>
<dbReference type="InterPro" id="IPR005119">
    <property type="entry name" value="LysR_subst-bd"/>
</dbReference>
<comment type="similarity">
    <text evidence="1">Belongs to the LysR transcriptional regulatory family.</text>
</comment>
<dbReference type="Gene3D" id="1.10.10.10">
    <property type="entry name" value="Winged helix-like DNA-binding domain superfamily/Winged helix DNA-binding domain"/>
    <property type="match status" value="1"/>
</dbReference>
<name>A0ABT6KXW0_9MYCO</name>
<keyword evidence="4" id="KW-0804">Transcription</keyword>
<sequence>MLDLRKLMLLREVAVHAGISHAARALGISPSSISQQITRLEEQAGVQLLQPAGRGVRLTPEAIRLVDHTETILATLEEAQVELADTKAGIRGVVQLVAFHTFAIELLGPVIAHLCRLAPALTIAFAQLDPEEAINELSARRADIAVADEYAGIALPPTKGLHRAEIGREPICAFTPYATTDLEALSWAMEPRHSDSFRWTRNVCRAAGFEPKVRFVSPDPFAHRRLVEQGLAAAFLPATVARGLAEPAVPVTGVLPTDLHRTLVTLVRRGTEVSEPIRACRTAIELAYQDAGVCA</sequence>
<dbReference type="Pfam" id="PF00126">
    <property type="entry name" value="HTH_1"/>
    <property type="match status" value="1"/>
</dbReference>